<feature type="region of interest" description="Disordered" evidence="11">
    <location>
        <begin position="864"/>
        <end position="892"/>
    </location>
</feature>
<reference evidence="15 16" key="1">
    <citation type="submission" date="2015-05" db="EMBL/GenBank/DDBJ databases">
        <title>Distinctive expansion of gene families associated with plant cell wall degradation and secondary metabolism in the genomes of grapevine trunk pathogens.</title>
        <authorList>
            <person name="Lawrence D.P."/>
            <person name="Travadon R."/>
            <person name="Rolshausen P.E."/>
            <person name="Baumgartner K."/>
        </authorList>
    </citation>
    <scope>NUCLEOTIDE SEQUENCE [LARGE SCALE GENOMIC DNA]</scope>
    <source>
        <strain evidence="15">UCRPC4</strain>
    </source>
</reference>
<evidence type="ECO:0000256" key="10">
    <source>
        <dbReference type="ARBA" id="ARBA00023180"/>
    </source>
</evidence>
<dbReference type="CDD" id="cd18579">
    <property type="entry name" value="ABC_6TM_ABCC_D1"/>
    <property type="match status" value="1"/>
</dbReference>
<keyword evidence="9 12" id="KW-0472">Membrane</keyword>
<feature type="domain" description="ABC transporter" evidence="13">
    <location>
        <begin position="634"/>
        <end position="861"/>
    </location>
</feature>
<feature type="transmembrane region" description="Helical" evidence="12">
    <location>
        <begin position="1028"/>
        <end position="1050"/>
    </location>
</feature>
<feature type="transmembrane region" description="Helical" evidence="12">
    <location>
        <begin position="55"/>
        <end position="78"/>
    </location>
</feature>
<feature type="transmembrane region" description="Helical" evidence="12">
    <location>
        <begin position="906"/>
        <end position="929"/>
    </location>
</feature>
<evidence type="ECO:0000256" key="3">
    <source>
        <dbReference type="ARBA" id="ARBA00022448"/>
    </source>
</evidence>
<feature type="domain" description="ABC transmembrane type-1" evidence="14">
    <location>
        <begin position="935"/>
        <end position="1197"/>
    </location>
</feature>
<keyword evidence="4" id="KW-1003">Cell membrane</keyword>
<dbReference type="Gene3D" id="1.20.1560.10">
    <property type="entry name" value="ABC transporter type 1, transmembrane domain"/>
    <property type="match status" value="2"/>
</dbReference>
<evidence type="ECO:0000256" key="6">
    <source>
        <dbReference type="ARBA" id="ARBA00022741"/>
    </source>
</evidence>
<evidence type="ECO:0000256" key="8">
    <source>
        <dbReference type="ARBA" id="ARBA00022989"/>
    </source>
</evidence>
<dbReference type="PANTHER" id="PTHR24223">
    <property type="entry name" value="ATP-BINDING CASSETTE SUB-FAMILY C"/>
    <property type="match status" value="1"/>
</dbReference>
<dbReference type="EMBL" id="LCWF01000114">
    <property type="protein sequence ID" value="KKY18886.1"/>
    <property type="molecule type" value="Genomic_DNA"/>
</dbReference>
<evidence type="ECO:0000313" key="15">
    <source>
        <dbReference type="EMBL" id="KKY18886.1"/>
    </source>
</evidence>
<evidence type="ECO:0000259" key="13">
    <source>
        <dbReference type="PROSITE" id="PS50893"/>
    </source>
</evidence>
<evidence type="ECO:0000256" key="1">
    <source>
        <dbReference type="ARBA" id="ARBA00004651"/>
    </source>
</evidence>
<dbReference type="Proteomes" id="UP000053317">
    <property type="component" value="Unassembled WGS sequence"/>
</dbReference>
<comment type="similarity">
    <text evidence="2">Belongs to the ABC transporter superfamily. ABCC family. Conjugate transporter (TC 3.A.1.208) subfamily.</text>
</comment>
<dbReference type="InterPro" id="IPR017871">
    <property type="entry name" value="ABC_transporter-like_CS"/>
</dbReference>
<keyword evidence="16" id="KW-1185">Reference proteome</keyword>
<dbReference type="Gene3D" id="3.40.50.300">
    <property type="entry name" value="P-loop containing nucleotide triphosphate hydrolases"/>
    <property type="match status" value="2"/>
</dbReference>
<protein>
    <submittedName>
        <fullName evidence="15">Putative abc multidrug</fullName>
    </submittedName>
</protein>
<feature type="domain" description="ABC transmembrane type-1" evidence="14">
    <location>
        <begin position="298"/>
        <end position="571"/>
    </location>
</feature>
<dbReference type="GO" id="GO:0140359">
    <property type="term" value="F:ABC-type transporter activity"/>
    <property type="evidence" value="ECO:0007669"/>
    <property type="project" value="InterPro"/>
</dbReference>
<dbReference type="FunFam" id="3.40.50.300:FF:001854">
    <property type="entry name" value="ABC multidrug transporter (Eurofung)"/>
    <property type="match status" value="1"/>
</dbReference>
<evidence type="ECO:0000256" key="12">
    <source>
        <dbReference type="SAM" id="Phobius"/>
    </source>
</evidence>
<accession>A0A0G2E980</accession>
<evidence type="ECO:0000313" key="16">
    <source>
        <dbReference type="Proteomes" id="UP000053317"/>
    </source>
</evidence>
<reference evidence="15 16" key="2">
    <citation type="submission" date="2015-05" db="EMBL/GenBank/DDBJ databases">
        <authorList>
            <person name="Morales-Cruz A."/>
            <person name="Amrine K.C."/>
            <person name="Cantu D."/>
        </authorList>
    </citation>
    <scope>NUCLEOTIDE SEQUENCE [LARGE SCALE GENOMIC DNA]</scope>
    <source>
        <strain evidence="15">UCRPC4</strain>
    </source>
</reference>
<evidence type="ECO:0000256" key="4">
    <source>
        <dbReference type="ARBA" id="ARBA00022475"/>
    </source>
</evidence>
<name>A0A0G2E980_PHACM</name>
<dbReference type="InterPro" id="IPR050173">
    <property type="entry name" value="ABC_transporter_C-like"/>
</dbReference>
<keyword evidence="10" id="KW-0325">Glycoprotein</keyword>
<feature type="domain" description="ABC transporter" evidence="13">
    <location>
        <begin position="1234"/>
        <end position="1482"/>
    </location>
</feature>
<dbReference type="PROSITE" id="PS00211">
    <property type="entry name" value="ABC_TRANSPORTER_1"/>
    <property type="match status" value="2"/>
</dbReference>
<dbReference type="GO" id="GO:0016887">
    <property type="term" value="F:ATP hydrolysis activity"/>
    <property type="evidence" value="ECO:0007669"/>
    <property type="project" value="InterPro"/>
</dbReference>
<dbReference type="CDD" id="cd18580">
    <property type="entry name" value="ABC_6TM_ABCC_D2"/>
    <property type="match status" value="1"/>
</dbReference>
<keyword evidence="3" id="KW-0813">Transport</keyword>
<feature type="transmembrane region" description="Helical" evidence="12">
    <location>
        <begin position="954"/>
        <end position="979"/>
    </location>
</feature>
<evidence type="ECO:0000256" key="2">
    <source>
        <dbReference type="ARBA" id="ARBA00009726"/>
    </source>
</evidence>
<dbReference type="InterPro" id="IPR003439">
    <property type="entry name" value="ABC_transporter-like_ATP-bd"/>
</dbReference>
<evidence type="ECO:0000256" key="9">
    <source>
        <dbReference type="ARBA" id="ARBA00023136"/>
    </source>
</evidence>
<gene>
    <name evidence="15" type="ORF">UCRPC4_g04731</name>
</gene>
<dbReference type="InterPro" id="IPR003593">
    <property type="entry name" value="AAA+_ATPase"/>
</dbReference>
<comment type="subcellular location">
    <subcellularLocation>
        <location evidence="1">Cell membrane</location>
        <topology evidence="1">Multi-pass membrane protein</topology>
    </subcellularLocation>
</comment>
<dbReference type="GO" id="GO:0005524">
    <property type="term" value="F:ATP binding"/>
    <property type="evidence" value="ECO:0007669"/>
    <property type="project" value="UniProtKB-KW"/>
</dbReference>
<dbReference type="SMART" id="SM00382">
    <property type="entry name" value="AAA"/>
    <property type="match status" value="2"/>
</dbReference>
<organism evidence="15 16">
    <name type="scientific">Phaeomoniella chlamydospora</name>
    <name type="common">Phaeoacremonium chlamydosporum</name>
    <dbReference type="NCBI Taxonomy" id="158046"/>
    <lineage>
        <taxon>Eukaryota</taxon>
        <taxon>Fungi</taxon>
        <taxon>Dikarya</taxon>
        <taxon>Ascomycota</taxon>
        <taxon>Pezizomycotina</taxon>
        <taxon>Eurotiomycetes</taxon>
        <taxon>Chaetothyriomycetidae</taxon>
        <taxon>Phaeomoniellales</taxon>
        <taxon>Phaeomoniellaceae</taxon>
        <taxon>Phaeomoniella</taxon>
    </lineage>
</organism>
<dbReference type="SUPFAM" id="SSF52540">
    <property type="entry name" value="P-loop containing nucleoside triphosphate hydrolases"/>
    <property type="match status" value="2"/>
</dbReference>
<feature type="transmembrane region" description="Helical" evidence="12">
    <location>
        <begin position="1139"/>
        <end position="1163"/>
    </location>
</feature>
<dbReference type="PROSITE" id="PS50929">
    <property type="entry name" value="ABC_TM1F"/>
    <property type="match status" value="2"/>
</dbReference>
<dbReference type="InterPro" id="IPR044746">
    <property type="entry name" value="ABCC_6TM_D1"/>
</dbReference>
<evidence type="ECO:0000256" key="5">
    <source>
        <dbReference type="ARBA" id="ARBA00022692"/>
    </source>
</evidence>
<dbReference type="PROSITE" id="PS50893">
    <property type="entry name" value="ABC_TRANSPORTER_2"/>
    <property type="match status" value="2"/>
</dbReference>
<feature type="transmembrane region" description="Helical" evidence="12">
    <location>
        <begin position="277"/>
        <end position="305"/>
    </location>
</feature>
<dbReference type="CDD" id="cd03250">
    <property type="entry name" value="ABCC_MRP_domain1"/>
    <property type="match status" value="1"/>
</dbReference>
<proteinExistence type="inferred from homology"/>
<feature type="transmembrane region" description="Helical" evidence="12">
    <location>
        <begin position="122"/>
        <end position="141"/>
    </location>
</feature>
<feature type="transmembrane region" description="Helical" evidence="12">
    <location>
        <begin position="423"/>
        <end position="444"/>
    </location>
</feature>
<dbReference type="PANTHER" id="PTHR24223:SF269">
    <property type="entry name" value="ABC MULTIDRUG TRANSPORTER (EUROFUNG)-RELATED"/>
    <property type="match status" value="1"/>
</dbReference>
<feature type="transmembrane region" description="Helical" evidence="12">
    <location>
        <begin position="90"/>
        <end position="110"/>
    </location>
</feature>
<evidence type="ECO:0000256" key="11">
    <source>
        <dbReference type="SAM" id="MobiDB-lite"/>
    </source>
</evidence>
<evidence type="ECO:0000259" key="14">
    <source>
        <dbReference type="PROSITE" id="PS50929"/>
    </source>
</evidence>
<dbReference type="Pfam" id="PF00005">
    <property type="entry name" value="ABC_tran"/>
    <property type="match status" value="2"/>
</dbReference>
<dbReference type="FunFam" id="1.20.1560.10:FF:000055">
    <property type="entry name" value="ABC multidrug transporter (Eurofung)"/>
    <property type="match status" value="1"/>
</dbReference>
<dbReference type="InterPro" id="IPR036640">
    <property type="entry name" value="ABC1_TM_sf"/>
</dbReference>
<dbReference type="InterPro" id="IPR044726">
    <property type="entry name" value="ABCC_6TM_D2"/>
</dbReference>
<feature type="compositionally biased region" description="Basic and acidic residues" evidence="11">
    <location>
        <begin position="864"/>
        <end position="886"/>
    </location>
</feature>
<dbReference type="Pfam" id="PF00664">
    <property type="entry name" value="ABC_membrane"/>
    <property type="match status" value="2"/>
</dbReference>
<keyword evidence="5 12" id="KW-0812">Transmembrane</keyword>
<keyword evidence="6" id="KW-0547">Nucleotide-binding</keyword>
<dbReference type="FunFam" id="3.40.50.300:FF:000838">
    <property type="entry name" value="ABC multidrug transporter (Eurofung)"/>
    <property type="match status" value="1"/>
</dbReference>
<evidence type="ECO:0000256" key="7">
    <source>
        <dbReference type="ARBA" id="ARBA00022840"/>
    </source>
</evidence>
<dbReference type="FunFam" id="1.20.1560.10:FF:000066">
    <property type="entry name" value="ABC multidrug transporter (Eurofung)"/>
    <property type="match status" value="1"/>
</dbReference>
<feature type="transmembrane region" description="Helical" evidence="12">
    <location>
        <begin position="325"/>
        <end position="348"/>
    </location>
</feature>
<dbReference type="OrthoDB" id="6500128at2759"/>
<dbReference type="GO" id="GO:0005886">
    <property type="term" value="C:plasma membrane"/>
    <property type="evidence" value="ECO:0007669"/>
    <property type="project" value="UniProtKB-SubCell"/>
</dbReference>
<dbReference type="InterPro" id="IPR011527">
    <property type="entry name" value="ABC1_TM_dom"/>
</dbReference>
<sequence length="1483" mass="163853">MSYHVDETSKSELLGIVIRKGRMATNSSFAADDQLGPTIKGFRGDFDFTLLFEDAFLALVPSALLLLAAPARTLWLWSSSKKLTPSAERLNKVAFLAGFAVLEFTLLLLWATNDDWETPLSVPASAIDFAAACGLSVLSSFEHSRTVRPSLLINLYLALSLPFDVARSRTLWLIPGFRHMAIVQTFSTVLKTMILVLEAIGKKKVLLEEYQELPPEALSGIYSRSVFWWLTPIFRIGFKKNLELSDLDNLDDSLRSENLYRLFAEAWEKANKSRKHALFVTTFNAVKWSIASAVIPRLLLIGLKFAQPFLLNTTTKFVSSSKSDAFGWGLVGAYFIVYVGMATLTALYTHLQNRTITMIRGGLVSMIYAKTIDLCVTAVDESSSVTLMSSDIERITSSLIYMNDTWAAFIEIGLAIFILERSIGLACIAPAIITFVITGVTAWVSKYSVVAQKRWVDAIQTRISFTGQMLSSMRSIKLLGLSNIVQALTQDLRIAEVDNAQSFRWFFTFRVLMGNLSPTLSPLATFAIFVISASMTGRTLNTAEAFTSLSIISLMDEPLGLLLTSYTAIMSSVGCYDRIQAYLESPSRFDHRLRMTSSDKSSTSSLFNGPGADFSEIELQRLDTVSRAVSEDAIVVQDGSFGWTTPGGAVLQDVNVRVRNGTFTFIIGPIGGGKSTLLKSLLGETVSHKGFVYSSSAEAAFADQNPWIRNSTIRDNIIGLSFFDQDFYDSVVDCCGLQGDIDVMPRGDETIVGSKGISLSGGQKQRLSFARAIYSRKSLIMLDDVFSGLDADTEEHIFNKVFGPEGMLRRLGTTVILVTHAVHRLPYSDHVVVVDNGTIAEQGTLESLRNSGGYVQTLATKSKEMKSKHVSSAEKKTRPHRPKDQKINNAENDLARRTGDWATYKYYAKAAGYSSISFFIGTCVVYAGALKAPELVVKYWAEAVSRHGNKVNALFMGLYGAMAVFSLASICLALWIFILRIIPKTSSNLHALLLRAVVRAPLSFFTRTDTGDLTSRFSQDLSIVDFELPLFALETAFLVFYVLVTFVLILLSAGEFAAIVPFLGFVLWALTIVYLRTSRQMRLLDLEAKAPLYSQFQESLSGLATIRAYGWAEQFRLDNQTFLDESQKPFYLLYCVQRWLAVVLDLVIAALAVVLMILIVVLHHKLNPGFVALALLNIMSFNSILAQLIKCYTAFETSIGAIARIKSFIHETESEIKVEENIEPETSWPDHGAVDIHNFSASYSKGSNIVLSNVDLKISAGEKMGICGRSGSGKSSLLSSLLHILEFAKGSIIIDGIDISLIPRNILRQRLNVIPQEPYFIKGTFRLNADPWSSTSPSSSPSSDHLPHKPLSEEMIVTALTKVGIWPIILAKGGLSAEMESDSLSLGQKQLFCLARALLRQSKIIILDEVTSSVDVKTDELMQRVIREEFKGCTIIAVAHRLNTIVDFDRVAVLGQGGKVLECDEPKKLLEKQDGAFRELYET</sequence>
<comment type="caution">
    <text evidence="15">The sequence shown here is derived from an EMBL/GenBank/DDBJ whole genome shotgun (WGS) entry which is preliminary data.</text>
</comment>
<dbReference type="SUPFAM" id="SSF90123">
    <property type="entry name" value="ABC transporter transmembrane region"/>
    <property type="match status" value="2"/>
</dbReference>
<feature type="transmembrane region" description="Helical" evidence="12">
    <location>
        <begin position="1056"/>
        <end position="1075"/>
    </location>
</feature>
<dbReference type="InterPro" id="IPR027417">
    <property type="entry name" value="P-loop_NTPase"/>
</dbReference>
<keyword evidence="7" id="KW-0067">ATP-binding</keyword>
<keyword evidence="8 12" id="KW-1133">Transmembrane helix</keyword>